<evidence type="ECO:0000256" key="1">
    <source>
        <dbReference type="SAM" id="Phobius"/>
    </source>
</evidence>
<sequence length="76" mass="8610">MLETNFQAFALHLLRLALATFFFLILIIGLISISLPDYRLRQSGEAINLLESNLIPLRHSHDNRIGDLKGGVHSQR</sequence>
<protein>
    <submittedName>
        <fullName evidence="2">Uncharacterized protein MANES_11G092400</fullName>
    </submittedName>
</protein>
<proteinExistence type="predicted"/>
<organism evidence="2">
    <name type="scientific">Rhizophora mucronata</name>
    <name type="common">Asiatic mangrove</name>
    <dbReference type="NCBI Taxonomy" id="61149"/>
    <lineage>
        <taxon>Eukaryota</taxon>
        <taxon>Viridiplantae</taxon>
        <taxon>Streptophyta</taxon>
        <taxon>Embryophyta</taxon>
        <taxon>Tracheophyta</taxon>
        <taxon>Spermatophyta</taxon>
        <taxon>Magnoliopsida</taxon>
        <taxon>eudicotyledons</taxon>
        <taxon>Gunneridae</taxon>
        <taxon>Pentapetalae</taxon>
        <taxon>rosids</taxon>
        <taxon>fabids</taxon>
        <taxon>Malpighiales</taxon>
        <taxon>Rhizophoraceae</taxon>
        <taxon>Rhizophora</taxon>
    </lineage>
</organism>
<evidence type="ECO:0000313" key="2">
    <source>
        <dbReference type="EMBL" id="MBX18080.1"/>
    </source>
</evidence>
<dbReference type="EMBL" id="GGEC01037596">
    <property type="protein sequence ID" value="MBX18080.1"/>
    <property type="molecule type" value="Transcribed_RNA"/>
</dbReference>
<name>A0A2P2LJF7_RHIMU</name>
<keyword evidence="1" id="KW-1133">Transmembrane helix</keyword>
<dbReference type="AlphaFoldDB" id="A0A2P2LJF7"/>
<keyword evidence="1" id="KW-0472">Membrane</keyword>
<keyword evidence="1" id="KW-0812">Transmembrane</keyword>
<feature type="transmembrane region" description="Helical" evidence="1">
    <location>
        <begin position="12"/>
        <end position="33"/>
    </location>
</feature>
<accession>A0A2P2LJF7</accession>
<reference evidence="2" key="1">
    <citation type="submission" date="2018-02" db="EMBL/GenBank/DDBJ databases">
        <title>Rhizophora mucronata_Transcriptome.</title>
        <authorList>
            <person name="Meera S.P."/>
            <person name="Sreeshan A."/>
            <person name="Augustine A."/>
        </authorList>
    </citation>
    <scope>NUCLEOTIDE SEQUENCE</scope>
    <source>
        <tissue evidence="2">Leaf</tissue>
    </source>
</reference>